<evidence type="ECO:0000313" key="3">
    <source>
        <dbReference type="Proteomes" id="UP000799302"/>
    </source>
</evidence>
<dbReference type="AlphaFoldDB" id="A0A6A6U2V8"/>
<name>A0A6A6U2V8_9PEZI</name>
<feature type="compositionally biased region" description="Polar residues" evidence="1">
    <location>
        <begin position="154"/>
        <end position="165"/>
    </location>
</feature>
<dbReference type="GO" id="GO:0003725">
    <property type="term" value="F:double-stranded RNA binding"/>
    <property type="evidence" value="ECO:0007669"/>
    <property type="project" value="InterPro"/>
</dbReference>
<gene>
    <name evidence="2" type="ORF">BT63DRAFT_417282</name>
</gene>
<dbReference type="OrthoDB" id="10067079at2759"/>
<dbReference type="GO" id="GO:0004860">
    <property type="term" value="F:protein kinase inhibitor activity"/>
    <property type="evidence" value="ECO:0007669"/>
    <property type="project" value="TreeGrafter"/>
</dbReference>
<proteinExistence type="predicted"/>
<dbReference type="InterPro" id="IPR009548">
    <property type="entry name" value="Prkrip1"/>
</dbReference>
<feature type="compositionally biased region" description="Basic residues" evidence="1">
    <location>
        <begin position="125"/>
        <end position="140"/>
    </location>
</feature>
<keyword evidence="3" id="KW-1185">Reference proteome</keyword>
<sequence length="188" mass="20715">MSEPGPESIPTSISSQSNRPLKKRALTPVSHHASQVDALFARPDRPVALPTTSSKSLALPPEIVTNVAGSSAGAGSGEFHVYKASRRRELERVRGMEEETKKEVEDAEWEKEQEERRKRDEAKTGRNKKRREKKKNNGKKGGKEEEKSGVKLTVPSNKRAVQSATPEVERDAGVGVVEEVGIIIHDDD</sequence>
<evidence type="ECO:0000313" key="2">
    <source>
        <dbReference type="EMBL" id="KAF2665747.1"/>
    </source>
</evidence>
<dbReference type="GO" id="GO:0005730">
    <property type="term" value="C:nucleolus"/>
    <property type="evidence" value="ECO:0007669"/>
    <property type="project" value="TreeGrafter"/>
</dbReference>
<feature type="region of interest" description="Disordered" evidence="1">
    <location>
        <begin position="1"/>
        <end position="173"/>
    </location>
</feature>
<evidence type="ECO:0000256" key="1">
    <source>
        <dbReference type="SAM" id="MobiDB-lite"/>
    </source>
</evidence>
<feature type="compositionally biased region" description="Basic and acidic residues" evidence="1">
    <location>
        <begin position="113"/>
        <end position="124"/>
    </location>
</feature>
<reference evidence="2" key="1">
    <citation type="journal article" date="2020" name="Stud. Mycol.">
        <title>101 Dothideomycetes genomes: a test case for predicting lifestyles and emergence of pathogens.</title>
        <authorList>
            <person name="Haridas S."/>
            <person name="Albert R."/>
            <person name="Binder M."/>
            <person name="Bloem J."/>
            <person name="Labutti K."/>
            <person name="Salamov A."/>
            <person name="Andreopoulos B."/>
            <person name="Baker S."/>
            <person name="Barry K."/>
            <person name="Bills G."/>
            <person name="Bluhm B."/>
            <person name="Cannon C."/>
            <person name="Castanera R."/>
            <person name="Culley D."/>
            <person name="Daum C."/>
            <person name="Ezra D."/>
            <person name="Gonzalez J."/>
            <person name="Henrissat B."/>
            <person name="Kuo A."/>
            <person name="Liang C."/>
            <person name="Lipzen A."/>
            <person name="Lutzoni F."/>
            <person name="Magnuson J."/>
            <person name="Mondo S."/>
            <person name="Nolan M."/>
            <person name="Ohm R."/>
            <person name="Pangilinan J."/>
            <person name="Park H.-J."/>
            <person name="Ramirez L."/>
            <person name="Alfaro M."/>
            <person name="Sun H."/>
            <person name="Tritt A."/>
            <person name="Yoshinaga Y."/>
            <person name="Zwiers L.-H."/>
            <person name="Turgeon B."/>
            <person name="Goodwin S."/>
            <person name="Spatafora J."/>
            <person name="Crous P."/>
            <person name="Grigoriev I."/>
        </authorList>
    </citation>
    <scope>NUCLEOTIDE SEQUENCE</scope>
    <source>
        <strain evidence="2">CBS 115976</strain>
    </source>
</reference>
<protein>
    <recommendedName>
        <fullName evidence="4">DUF1168-domain-containing protein</fullName>
    </recommendedName>
</protein>
<dbReference type="PANTHER" id="PTHR13507">
    <property type="entry name" value="PRKR-INTERACTING PROTEIN 1"/>
    <property type="match status" value="1"/>
</dbReference>
<feature type="compositionally biased region" description="Basic and acidic residues" evidence="1">
    <location>
        <begin position="87"/>
        <end position="104"/>
    </location>
</feature>
<evidence type="ECO:0008006" key="4">
    <source>
        <dbReference type="Google" id="ProtNLM"/>
    </source>
</evidence>
<organism evidence="2 3">
    <name type="scientific">Microthyrium microscopicum</name>
    <dbReference type="NCBI Taxonomy" id="703497"/>
    <lineage>
        <taxon>Eukaryota</taxon>
        <taxon>Fungi</taxon>
        <taxon>Dikarya</taxon>
        <taxon>Ascomycota</taxon>
        <taxon>Pezizomycotina</taxon>
        <taxon>Dothideomycetes</taxon>
        <taxon>Dothideomycetes incertae sedis</taxon>
        <taxon>Microthyriales</taxon>
        <taxon>Microthyriaceae</taxon>
        <taxon>Microthyrium</taxon>
    </lineage>
</organism>
<dbReference type="GO" id="GO:0019901">
    <property type="term" value="F:protein kinase binding"/>
    <property type="evidence" value="ECO:0007669"/>
    <property type="project" value="TreeGrafter"/>
</dbReference>
<accession>A0A6A6U2V8</accession>
<dbReference type="Pfam" id="PF06658">
    <property type="entry name" value="DUF1168"/>
    <property type="match status" value="1"/>
</dbReference>
<dbReference type="EMBL" id="MU004240">
    <property type="protein sequence ID" value="KAF2665747.1"/>
    <property type="molecule type" value="Genomic_DNA"/>
</dbReference>
<dbReference type="PANTHER" id="PTHR13507:SF0">
    <property type="entry name" value="PRKR-INTERACTING PROTEIN 1"/>
    <property type="match status" value="1"/>
</dbReference>
<feature type="compositionally biased region" description="Polar residues" evidence="1">
    <location>
        <begin position="9"/>
        <end position="19"/>
    </location>
</feature>
<dbReference type="Proteomes" id="UP000799302">
    <property type="component" value="Unassembled WGS sequence"/>
</dbReference>